<keyword evidence="6" id="KW-0411">Iron-sulfur</keyword>
<dbReference type="InterPro" id="IPR045854">
    <property type="entry name" value="NO2/SO3_Rdtase_4Fe4S_sf"/>
</dbReference>
<evidence type="ECO:0000313" key="9">
    <source>
        <dbReference type="Proteomes" id="UP000728968"/>
    </source>
</evidence>
<dbReference type="InterPro" id="IPR006066">
    <property type="entry name" value="NO2/SO3_Rdtase_FeS/sirohaem_BS"/>
</dbReference>
<name>A0ABS2G652_FUSMR</name>
<keyword evidence="1" id="KW-0004">4Fe-4S</keyword>
<dbReference type="InterPro" id="IPR006067">
    <property type="entry name" value="NO2/SO3_Rdtase_4Fe4S_dom"/>
</dbReference>
<keyword evidence="4" id="KW-0560">Oxidoreductase</keyword>
<dbReference type="EMBL" id="JACJLT010000163">
    <property type="protein sequence ID" value="MBM6876053.1"/>
    <property type="molecule type" value="Genomic_DNA"/>
</dbReference>
<reference evidence="8 9" key="1">
    <citation type="journal article" date="2021" name="Sci. Rep.">
        <title>The distribution of antibiotic resistance genes in chicken gut microbiota commensals.</title>
        <authorList>
            <person name="Juricova H."/>
            <person name="Matiasovicova J."/>
            <person name="Kubasova T."/>
            <person name="Cejkova D."/>
            <person name="Rychlik I."/>
        </authorList>
    </citation>
    <scope>NUCLEOTIDE SEQUENCE [LARGE SCALE GENOMIC DNA]</scope>
    <source>
        <strain evidence="8 9">An425</strain>
    </source>
</reference>
<dbReference type="SUPFAM" id="SSF56014">
    <property type="entry name" value="Nitrite and sulphite reductase 4Fe-4S domain-like"/>
    <property type="match status" value="1"/>
</dbReference>
<evidence type="ECO:0000256" key="4">
    <source>
        <dbReference type="ARBA" id="ARBA00023002"/>
    </source>
</evidence>
<dbReference type="InterPro" id="IPR051329">
    <property type="entry name" value="NIR_SIR_4Fe-4S"/>
</dbReference>
<feature type="non-terminal residue" evidence="8">
    <location>
        <position position="1"/>
    </location>
</feature>
<accession>A0ABS2G652</accession>
<dbReference type="Proteomes" id="UP000728968">
    <property type="component" value="Unassembled WGS sequence"/>
</dbReference>
<dbReference type="PROSITE" id="PS00365">
    <property type="entry name" value="NIR_SIR"/>
    <property type="match status" value="1"/>
</dbReference>
<evidence type="ECO:0000256" key="2">
    <source>
        <dbReference type="ARBA" id="ARBA00022617"/>
    </source>
</evidence>
<dbReference type="Pfam" id="PF01077">
    <property type="entry name" value="NIR_SIR"/>
    <property type="match status" value="1"/>
</dbReference>
<evidence type="ECO:0000313" key="8">
    <source>
        <dbReference type="EMBL" id="MBM6876053.1"/>
    </source>
</evidence>
<dbReference type="PANTHER" id="PTHR32439">
    <property type="entry name" value="FERREDOXIN--NITRITE REDUCTASE, CHLOROPLASTIC"/>
    <property type="match status" value="1"/>
</dbReference>
<evidence type="ECO:0000256" key="6">
    <source>
        <dbReference type="ARBA" id="ARBA00023014"/>
    </source>
</evidence>
<keyword evidence="3" id="KW-0479">Metal-binding</keyword>
<evidence type="ECO:0000256" key="3">
    <source>
        <dbReference type="ARBA" id="ARBA00022723"/>
    </source>
</evidence>
<evidence type="ECO:0000259" key="7">
    <source>
        <dbReference type="Pfam" id="PF01077"/>
    </source>
</evidence>
<keyword evidence="9" id="KW-1185">Reference proteome</keyword>
<proteinExistence type="predicted"/>
<dbReference type="PANTHER" id="PTHR32439:SF9">
    <property type="entry name" value="BLR3264 PROTEIN"/>
    <property type="match status" value="1"/>
</dbReference>
<gene>
    <name evidence="8" type="ORF">H6A04_10430</name>
</gene>
<evidence type="ECO:0000256" key="5">
    <source>
        <dbReference type="ARBA" id="ARBA00023004"/>
    </source>
</evidence>
<keyword evidence="5" id="KW-0408">Iron</keyword>
<dbReference type="Gene3D" id="3.30.413.10">
    <property type="entry name" value="Sulfite Reductase Hemoprotein, domain 1"/>
    <property type="match status" value="1"/>
</dbReference>
<keyword evidence="2" id="KW-0349">Heme</keyword>
<evidence type="ECO:0000256" key="1">
    <source>
        <dbReference type="ARBA" id="ARBA00022485"/>
    </source>
</evidence>
<feature type="domain" description="Nitrite/sulphite reductase 4Fe-4S" evidence="7">
    <location>
        <begin position="2"/>
        <end position="83"/>
    </location>
</feature>
<sequence length="137" mass="15209">GCIGVPTCQLGIEQSQTLLKNILNYLSENNIKEDRLPSINISGCQNSCGRHQASDLGFVGGKRKVGDNLEDVFDLYVGGIVKEGSTALGEKVGTIIMRDIPAFIGELAKELEKENKNYRDFIVNREQFLEVARKFFI</sequence>
<protein>
    <submittedName>
        <fullName evidence="8">Nitrite/sulfite reductase</fullName>
    </submittedName>
</protein>
<comment type="caution">
    <text evidence="8">The sequence shown here is derived from an EMBL/GenBank/DDBJ whole genome shotgun (WGS) entry which is preliminary data.</text>
</comment>
<organism evidence="8 9">
    <name type="scientific">Fusobacterium mortiferum</name>
    <dbReference type="NCBI Taxonomy" id="850"/>
    <lineage>
        <taxon>Bacteria</taxon>
        <taxon>Fusobacteriati</taxon>
        <taxon>Fusobacteriota</taxon>
        <taxon>Fusobacteriia</taxon>
        <taxon>Fusobacteriales</taxon>
        <taxon>Fusobacteriaceae</taxon>
        <taxon>Fusobacterium</taxon>
    </lineage>
</organism>